<proteinExistence type="predicted"/>
<feature type="compositionally biased region" description="Low complexity" evidence="1">
    <location>
        <begin position="70"/>
        <end position="89"/>
    </location>
</feature>
<reference evidence="2 3" key="1">
    <citation type="submission" date="2017-09" db="EMBL/GenBank/DDBJ databases">
        <title>Depth-based differentiation of microbial function through sediment-hosted aquifers and enrichment of novel symbionts in the deep terrestrial subsurface.</title>
        <authorList>
            <person name="Probst A.J."/>
            <person name="Ladd B."/>
            <person name="Jarett J.K."/>
            <person name="Geller-Mcgrath D.E."/>
            <person name="Sieber C.M."/>
            <person name="Emerson J.B."/>
            <person name="Anantharaman K."/>
            <person name="Thomas B.C."/>
            <person name="Malmstrom R."/>
            <person name="Stieglmeier M."/>
            <person name="Klingl A."/>
            <person name="Woyke T."/>
            <person name="Ryan C.M."/>
            <person name="Banfield J.F."/>
        </authorList>
    </citation>
    <scope>NUCLEOTIDE SEQUENCE [LARGE SCALE GENOMIC DNA]</scope>
    <source>
        <strain evidence="2">CG11_big_fil_rev_8_21_14_0_20_42_13</strain>
    </source>
</reference>
<dbReference type="Proteomes" id="UP000229641">
    <property type="component" value="Unassembled WGS sequence"/>
</dbReference>
<protein>
    <submittedName>
        <fullName evidence="2">Small basic protein</fullName>
    </submittedName>
</protein>
<evidence type="ECO:0000313" key="2">
    <source>
        <dbReference type="EMBL" id="PIQ89971.1"/>
    </source>
</evidence>
<feature type="region of interest" description="Disordered" evidence="1">
    <location>
        <begin position="61"/>
        <end position="89"/>
    </location>
</feature>
<comment type="caution">
    <text evidence="2">The sequence shown here is derived from an EMBL/GenBank/DDBJ whole genome shotgun (WGS) entry which is preliminary data.</text>
</comment>
<name>A0A2H0LZZ9_9BACT</name>
<dbReference type="NCBIfam" id="TIGR04137">
    <property type="entry name" value="Chlam_Ver_rRNA"/>
    <property type="match status" value="1"/>
</dbReference>
<dbReference type="InterPro" id="IPR026405">
    <property type="entry name" value="Chlam/Ver/Plancto_rRNA"/>
</dbReference>
<dbReference type="EMBL" id="PCWA01000007">
    <property type="protein sequence ID" value="PIQ89971.1"/>
    <property type="molecule type" value="Genomic_DNA"/>
</dbReference>
<sequence>MSLHPSLVSEGKTKKQRTVLKRIERIKYLMAKELWREGDAIFGLPKIKTVRLKLKKEKIKAAPEGEKAAAGETAAPAGAAKPAAGSKTK</sequence>
<evidence type="ECO:0000313" key="3">
    <source>
        <dbReference type="Proteomes" id="UP000229641"/>
    </source>
</evidence>
<accession>A0A2H0LZZ9</accession>
<gene>
    <name evidence="2" type="ORF">COV72_00220</name>
</gene>
<evidence type="ECO:0000256" key="1">
    <source>
        <dbReference type="SAM" id="MobiDB-lite"/>
    </source>
</evidence>
<dbReference type="AlphaFoldDB" id="A0A2H0LZZ9"/>
<organism evidence="2 3">
    <name type="scientific">Candidatus Ghiorseimicrobium undicola</name>
    <dbReference type="NCBI Taxonomy" id="1974746"/>
    <lineage>
        <taxon>Bacteria</taxon>
        <taxon>Pseudomonadati</taxon>
        <taxon>Candidatus Omnitrophota</taxon>
        <taxon>Candidatus Ghiorseimicrobium</taxon>
    </lineage>
</organism>